<comment type="caution">
    <text evidence="1">The sequence shown here is derived from an EMBL/GenBank/DDBJ whole genome shotgun (WGS) entry which is preliminary data.</text>
</comment>
<protein>
    <submittedName>
        <fullName evidence="1">Uncharacterized protein</fullName>
    </submittedName>
</protein>
<keyword evidence="2" id="KW-1185">Reference proteome</keyword>
<dbReference type="EMBL" id="RZHD01000005">
    <property type="protein sequence ID" value="RUR46158.1"/>
    <property type="molecule type" value="Genomic_DNA"/>
</dbReference>
<dbReference type="Proteomes" id="UP000286912">
    <property type="component" value="Unassembled WGS sequence"/>
</dbReference>
<evidence type="ECO:0000313" key="1">
    <source>
        <dbReference type="EMBL" id="RUR46158.1"/>
    </source>
</evidence>
<name>A0A433LBV6_9GAMM</name>
<gene>
    <name evidence="1" type="ORF">ELY37_09205</name>
</gene>
<dbReference type="RefSeq" id="WP_126950280.1">
    <property type="nucleotide sequence ID" value="NZ_RZHD01000005.1"/>
</dbReference>
<evidence type="ECO:0000313" key="2">
    <source>
        <dbReference type="Proteomes" id="UP000286912"/>
    </source>
</evidence>
<sequence length="253" mass="28932">MQKDEKNNSASRARWLLLNAQRQNDQKKTIDAWREVLTYGQGDELDAFEVIRLVELLRNEVKITERLLAKEGVPENKYKSHINNAYRATALENVNASWANYRKYITPELLVCFSFAEFIITDDEPTFDEEEILKIQELIAELEASLEIGEFSNELVDFINDQIALLKRGLHDLSIRGSKALQKCYVDGLGEIIENSDVIKDNHGTEPIEKLRSAWEHMKSATNKAAELNKSIDTWSKVTEKGANLLEHLGNLI</sequence>
<dbReference type="OrthoDB" id="7066086at2"/>
<organism evidence="1 2">
    <name type="scientific">Vreelandella populi</name>
    <dbReference type="NCBI Taxonomy" id="2498858"/>
    <lineage>
        <taxon>Bacteria</taxon>
        <taxon>Pseudomonadati</taxon>
        <taxon>Pseudomonadota</taxon>
        <taxon>Gammaproteobacteria</taxon>
        <taxon>Oceanospirillales</taxon>
        <taxon>Halomonadaceae</taxon>
        <taxon>Vreelandella</taxon>
    </lineage>
</organism>
<dbReference type="AlphaFoldDB" id="A0A433LBV6"/>
<proteinExistence type="predicted"/>
<reference evidence="1 2" key="1">
    <citation type="submission" date="2018-12" db="EMBL/GenBank/DDBJ databases">
        <title>three novel Halomonas strain isolated from plants.</title>
        <authorList>
            <person name="Sun C."/>
        </authorList>
    </citation>
    <scope>NUCLEOTIDE SEQUENCE [LARGE SCALE GENOMIC DNA]</scope>
    <source>
        <strain evidence="1 2">RC</strain>
    </source>
</reference>
<accession>A0A433LBV6</accession>